<keyword evidence="2" id="KW-1185">Reference proteome</keyword>
<dbReference type="Proteomes" id="UP001165740">
    <property type="component" value="Chromosome 1"/>
</dbReference>
<evidence type="ECO:0000313" key="2">
    <source>
        <dbReference type="Proteomes" id="UP001165740"/>
    </source>
</evidence>
<sequence length="466" mass="52458">MGAGTSVVKATARHQAIEKINTKANKKTKTSTPAVDKNKTSTPVVEKNKTSNPAVEETKTSTPAVEETKTSTPAVVETTAPNHAIQEKAGANQAVEKATHQLSFMDEMNLNRTLPKQSQNIRGKEDANGLQDHSGIRNTPKPLVSSDSNTILPSIILGNLISSEPSIYKEGKIFVGRILLTQYASFQFLQTHLKYLQDLAKEDQCEINLCPDKIQVKLNLSDRITAKEVRAFIDKAMLKIANFLSQFIVLKFEMDGSRLSDFKSFSKGKMSNIFVDYETNEVLAISTKTFKDLENNLNELYTRYLDRGVAETNVEVFRAFSPRFNTNQSAMINKTSSSRSEIVFSSGKHIFVRRFLMKEFYANTKINRDAKFKLYIDRCIIRGTQEAIKRFEEYFNSLLTKINVSEVQVKFFGIQEFLRSYEGQNLLKSIENGNRCIIQLKSDADKKVESLTSVSNQKTSSVGKMN</sequence>
<organism evidence="2 3">
    <name type="scientific">Biomphalaria glabrata</name>
    <name type="common">Bloodfluke planorb</name>
    <name type="synonym">Freshwater snail</name>
    <dbReference type="NCBI Taxonomy" id="6526"/>
    <lineage>
        <taxon>Eukaryota</taxon>
        <taxon>Metazoa</taxon>
        <taxon>Spiralia</taxon>
        <taxon>Lophotrochozoa</taxon>
        <taxon>Mollusca</taxon>
        <taxon>Gastropoda</taxon>
        <taxon>Heterobranchia</taxon>
        <taxon>Euthyneura</taxon>
        <taxon>Panpulmonata</taxon>
        <taxon>Hygrophila</taxon>
        <taxon>Lymnaeoidea</taxon>
        <taxon>Planorbidae</taxon>
        <taxon>Biomphalaria</taxon>
    </lineage>
</organism>
<dbReference type="AlphaFoldDB" id="A0A9W2ZGP8"/>
<dbReference type="GeneID" id="129924233"/>
<protein>
    <submittedName>
        <fullName evidence="3">Uncharacterized protein LOC129924233</fullName>
    </submittedName>
</protein>
<accession>A0A9W2ZGP8</accession>
<feature type="region of interest" description="Disordered" evidence="1">
    <location>
        <begin position="21"/>
        <end position="74"/>
    </location>
</feature>
<evidence type="ECO:0000313" key="3">
    <source>
        <dbReference type="RefSeq" id="XP_055874124.1"/>
    </source>
</evidence>
<dbReference type="RefSeq" id="XP_055874124.1">
    <property type="nucleotide sequence ID" value="XM_056018149.1"/>
</dbReference>
<proteinExistence type="predicted"/>
<feature type="region of interest" description="Disordered" evidence="1">
    <location>
        <begin position="118"/>
        <end position="142"/>
    </location>
</feature>
<evidence type="ECO:0000256" key="1">
    <source>
        <dbReference type="SAM" id="MobiDB-lite"/>
    </source>
</evidence>
<reference evidence="3" key="1">
    <citation type="submission" date="2025-08" db="UniProtKB">
        <authorList>
            <consortium name="RefSeq"/>
        </authorList>
    </citation>
    <scope>IDENTIFICATION</scope>
</reference>
<gene>
    <name evidence="3" type="primary">LOC129924233</name>
</gene>
<name>A0A9W2ZGP8_BIOGL</name>